<keyword evidence="4" id="KW-0929">Antimicrobial</keyword>
<evidence type="ECO:0000256" key="4">
    <source>
        <dbReference type="ARBA" id="ARBA00022529"/>
    </source>
</evidence>
<name>A0A185AMW9_9CAUD</name>
<dbReference type="InterPro" id="IPR003646">
    <property type="entry name" value="SH3-like_bac-type"/>
</dbReference>
<proteinExistence type="inferred from homology"/>
<dbReference type="PROSITE" id="PS50911">
    <property type="entry name" value="CHAP"/>
    <property type="match status" value="1"/>
</dbReference>
<dbReference type="RefSeq" id="YP_009283989.1">
    <property type="nucleotide sequence ID" value="NC_031046.1"/>
</dbReference>
<keyword evidence="7" id="KW-0378">Hydrolase</keyword>
<evidence type="ECO:0000256" key="1">
    <source>
        <dbReference type="ARBA" id="ARBA00001561"/>
    </source>
</evidence>
<dbReference type="OrthoDB" id="15584at10239"/>
<keyword evidence="8" id="KW-1185">Reference proteome</keyword>
<dbReference type="GeneID" id="29078818"/>
<dbReference type="EMBL" id="KM366100">
    <property type="protein sequence ID" value="AIT13815.1"/>
    <property type="molecule type" value="Genomic_DNA"/>
</dbReference>
<dbReference type="InterPro" id="IPR038765">
    <property type="entry name" value="Papain-like_cys_pep_sf"/>
</dbReference>
<accession>A0A185AMW9</accession>
<dbReference type="GO" id="GO:0001897">
    <property type="term" value="P:symbiont-mediated cytolysis of host cell"/>
    <property type="evidence" value="ECO:0007669"/>
    <property type="project" value="UniProtKB-ARBA"/>
</dbReference>
<dbReference type="InterPro" id="IPR007921">
    <property type="entry name" value="CHAP_dom"/>
</dbReference>
<sequence length="253" mass="28922">MKSQQQAKEWIYKHEGVGVDFDGAYGFQCMDLAVAYVYYITDGKVRMWGNAKDAINNDFKGLATVYENTPSFKPQLGDVAVYTNGQYGQYGHIQCVLSGNLDYYTCLEQNWLGGGFDGWEKATIRTHYYDGVTHFIRPKFSASNSNELETSKVNTFGKWKQNQYGTYYRNENATFTCGFLPIFARVGSPKLSEPNGYWFQPNGYTPYDEVCLSDGYVWIGYNWQGTRYYLPVRQWNGKTGNSYSVGIPWGVFS</sequence>
<evidence type="ECO:0000256" key="3">
    <source>
        <dbReference type="ARBA" id="ARBA00011901"/>
    </source>
</evidence>
<dbReference type="Pfam" id="PF08460">
    <property type="entry name" value="SH3_5"/>
    <property type="match status" value="1"/>
</dbReference>
<dbReference type="Proteomes" id="UP000202710">
    <property type="component" value="Segment"/>
</dbReference>
<keyword evidence="5" id="KW-0511">Multifunctional enzyme</keyword>
<dbReference type="Pfam" id="PF05257">
    <property type="entry name" value="CHAP"/>
    <property type="match status" value="1"/>
</dbReference>
<dbReference type="GO" id="GO:0008745">
    <property type="term" value="F:N-acetylmuramoyl-L-alanine amidase activity"/>
    <property type="evidence" value="ECO:0007669"/>
    <property type="project" value="UniProtKB-EC"/>
</dbReference>
<dbReference type="Gene3D" id="2.30.30.40">
    <property type="entry name" value="SH3 Domains"/>
    <property type="match status" value="1"/>
</dbReference>
<dbReference type="SUPFAM" id="SSF54001">
    <property type="entry name" value="Cysteine proteinases"/>
    <property type="match status" value="1"/>
</dbReference>
<dbReference type="Gene3D" id="3.90.1720.10">
    <property type="entry name" value="endopeptidase domain like (from Nostoc punctiforme)"/>
    <property type="match status" value="1"/>
</dbReference>
<evidence type="ECO:0000256" key="5">
    <source>
        <dbReference type="ARBA" id="ARBA00023268"/>
    </source>
</evidence>
<gene>
    <name evidence="7" type="ORF">BP39_14</name>
</gene>
<evidence type="ECO:0000313" key="8">
    <source>
        <dbReference type="Proteomes" id="UP000202710"/>
    </source>
</evidence>
<comment type="catalytic activity">
    <reaction evidence="1">
        <text>Hydrolyzes the link between N-acetylmuramoyl residues and L-amino acid residues in certain cell-wall glycopeptides.</text>
        <dbReference type="EC" id="3.5.1.28"/>
    </reaction>
</comment>
<comment type="similarity">
    <text evidence="2">Belongs to the N-acetylmuramoyl-L-alanine amidase 2 family.</text>
</comment>
<evidence type="ECO:0000313" key="7">
    <source>
        <dbReference type="EMBL" id="AIT13815.1"/>
    </source>
</evidence>
<evidence type="ECO:0000256" key="2">
    <source>
        <dbReference type="ARBA" id="ARBA00007553"/>
    </source>
</evidence>
<dbReference type="EC" id="3.5.1.28" evidence="3"/>
<evidence type="ECO:0000259" key="6">
    <source>
        <dbReference type="PROSITE" id="PS50911"/>
    </source>
</evidence>
<protein>
    <recommendedName>
        <fullName evidence="3">N-acetylmuramoyl-L-alanine amidase</fullName>
        <ecNumber evidence="3">3.5.1.28</ecNumber>
    </recommendedName>
</protein>
<reference evidence="8" key="1">
    <citation type="submission" date="2014-08" db="EMBL/GenBank/DDBJ databases">
        <authorList>
            <person name="Mandeville R."/>
        </authorList>
    </citation>
    <scope>NUCLEOTIDE SEQUENCE [LARGE SCALE GENOMIC DNA]</scope>
</reference>
<feature type="domain" description="Peptidase C51" evidence="6">
    <location>
        <begin position="4"/>
        <end position="137"/>
    </location>
</feature>
<organism evidence="7 8">
    <name type="scientific">Staphylococcus phage BP39</name>
    <dbReference type="NCBI Taxonomy" id="1543206"/>
    <lineage>
        <taxon>Viruses</taxon>
        <taxon>Duplodnaviria</taxon>
        <taxon>Heunggongvirae</taxon>
        <taxon>Uroviricota</taxon>
        <taxon>Caudoviricetes</taxon>
        <taxon>Rountreeviridae</taxon>
        <taxon>Rakietenvirinae</taxon>
        <taxon>Rosenblumvirus</taxon>
        <taxon>Rosenblumvirus BP39</taxon>
    </lineage>
</organism>
<dbReference type="KEGG" id="vg:29078818"/>
<dbReference type="SMR" id="A0A185AMW9"/>